<dbReference type="InterPro" id="IPR002347">
    <property type="entry name" value="SDR_fam"/>
</dbReference>
<dbReference type="Pfam" id="PF00106">
    <property type="entry name" value="adh_short"/>
    <property type="match status" value="1"/>
</dbReference>
<dbReference type="PANTHER" id="PTHR43391:SF26">
    <property type="entry name" value="BLL7251 PROTEIN"/>
    <property type="match status" value="1"/>
</dbReference>
<dbReference type="GO" id="GO:0016491">
    <property type="term" value="F:oxidoreductase activity"/>
    <property type="evidence" value="ECO:0007669"/>
    <property type="project" value="UniProtKB-KW"/>
</dbReference>
<gene>
    <name evidence="3" type="ORF">PHACT_06485</name>
</gene>
<dbReference type="AlphaFoldDB" id="A0A1E8CK72"/>
<dbReference type="OrthoDB" id="210852at2"/>
<sequence>MQVKNKVVVVTGGARGIGRSLCQRFAAEGASAVVVADIQQEGINEVVELISGQGQTQALGVVTDVSKEDDVQALVAKTIDAFGHIDLFCANAGIFTAGDENVTDDAWQRIWDINVMGHIYAARAVLPGMLARGEGYLLNTASAAGLLSQIGSAPYAVTKHAAVGFAEWLSITYGSRGIKVSVLCPQAVKTDMTANTQGGGVAGVDGMLEPDALAQTVIETLAEERFLCLPHAEVLTYIQRKAGDYDRWLGGMRRLQDRYADQYKDR</sequence>
<dbReference type="PROSITE" id="PS00061">
    <property type="entry name" value="ADH_SHORT"/>
    <property type="match status" value="1"/>
</dbReference>
<proteinExistence type="inferred from homology"/>
<keyword evidence="4" id="KW-1185">Reference proteome</keyword>
<dbReference type="EMBL" id="MASR01000001">
    <property type="protein sequence ID" value="OFE12829.1"/>
    <property type="molecule type" value="Genomic_DNA"/>
</dbReference>
<dbReference type="Gene3D" id="3.40.50.720">
    <property type="entry name" value="NAD(P)-binding Rossmann-like Domain"/>
    <property type="match status" value="1"/>
</dbReference>
<comment type="similarity">
    <text evidence="1">Belongs to the short-chain dehydrogenases/reductases (SDR) family.</text>
</comment>
<comment type="caution">
    <text evidence="3">The sequence shown here is derived from an EMBL/GenBank/DDBJ whole genome shotgun (WGS) entry which is preliminary data.</text>
</comment>
<dbReference type="RefSeq" id="WP_070116438.1">
    <property type="nucleotide sequence ID" value="NZ_MASR01000001.1"/>
</dbReference>
<dbReference type="Proteomes" id="UP000175669">
    <property type="component" value="Unassembled WGS sequence"/>
</dbReference>
<keyword evidence="2" id="KW-0560">Oxidoreductase</keyword>
<organism evidence="3 4">
    <name type="scientific">Pseudohongiella acticola</name>
    <dbReference type="NCBI Taxonomy" id="1524254"/>
    <lineage>
        <taxon>Bacteria</taxon>
        <taxon>Pseudomonadati</taxon>
        <taxon>Pseudomonadota</taxon>
        <taxon>Gammaproteobacteria</taxon>
        <taxon>Pseudomonadales</taxon>
        <taxon>Pseudohongiellaceae</taxon>
        <taxon>Pseudohongiella</taxon>
    </lineage>
</organism>
<dbReference type="PANTHER" id="PTHR43391">
    <property type="entry name" value="RETINOL DEHYDROGENASE-RELATED"/>
    <property type="match status" value="1"/>
</dbReference>
<evidence type="ECO:0000256" key="1">
    <source>
        <dbReference type="ARBA" id="ARBA00006484"/>
    </source>
</evidence>
<dbReference type="PRINTS" id="PR00081">
    <property type="entry name" value="GDHRDH"/>
</dbReference>
<evidence type="ECO:0000313" key="3">
    <source>
        <dbReference type="EMBL" id="OFE12829.1"/>
    </source>
</evidence>
<name>A0A1E8CK72_9GAMM</name>
<dbReference type="SUPFAM" id="SSF51735">
    <property type="entry name" value="NAD(P)-binding Rossmann-fold domains"/>
    <property type="match status" value="1"/>
</dbReference>
<evidence type="ECO:0000256" key="2">
    <source>
        <dbReference type="ARBA" id="ARBA00023002"/>
    </source>
</evidence>
<dbReference type="FunFam" id="3.40.50.720:FF:000084">
    <property type="entry name" value="Short-chain dehydrogenase reductase"/>
    <property type="match status" value="1"/>
</dbReference>
<protein>
    <submittedName>
        <fullName evidence="3">Short-chain dehydrogenase</fullName>
    </submittedName>
</protein>
<evidence type="ECO:0000313" key="4">
    <source>
        <dbReference type="Proteomes" id="UP000175669"/>
    </source>
</evidence>
<dbReference type="STRING" id="1524254.PHACT_06485"/>
<dbReference type="InterPro" id="IPR020904">
    <property type="entry name" value="Sc_DH/Rdtase_CS"/>
</dbReference>
<accession>A0A1E8CK72</accession>
<dbReference type="InterPro" id="IPR036291">
    <property type="entry name" value="NAD(P)-bd_dom_sf"/>
</dbReference>
<dbReference type="CDD" id="cd05233">
    <property type="entry name" value="SDR_c"/>
    <property type="match status" value="1"/>
</dbReference>
<reference evidence="4" key="1">
    <citation type="submission" date="2016-07" db="EMBL/GenBank/DDBJ databases">
        <authorList>
            <person name="Florea S."/>
            <person name="Webb J.S."/>
            <person name="Jaromczyk J."/>
            <person name="Schardl C.L."/>
        </authorList>
    </citation>
    <scope>NUCLEOTIDE SEQUENCE [LARGE SCALE GENOMIC DNA]</scope>
    <source>
        <strain evidence="4">KCTC 42131</strain>
    </source>
</reference>